<protein>
    <submittedName>
        <fullName evidence="1">Uncharacterized protein</fullName>
    </submittedName>
</protein>
<proteinExistence type="predicted"/>
<sequence length="100" mass="12150">MNKEELEEYLEANSGIKEKFMDKALDYQVIKNKNRQPAKRWEFNRVEREAEKMYNKVLDSIYDKLKTAIKSSDSKKWKMFIDENYVFEDLEDSMSEMVFE</sequence>
<name>A0A5R9BY54_9LACO</name>
<dbReference type="OrthoDB" id="2361267at2"/>
<dbReference type="AlphaFoldDB" id="A0A5R9BY54"/>
<accession>A0A5R9BY54</accession>
<reference evidence="1 2" key="1">
    <citation type="submission" date="2019-05" db="EMBL/GenBank/DDBJ databases">
        <title>The metagenome of a microbial culture collection derived from dairy environment covers the genomic content of the human microbiome.</title>
        <authorList>
            <person name="Roder T."/>
            <person name="Wuthrich D."/>
            <person name="Sattari Z."/>
            <person name="Von Ah U."/>
            <person name="Bar C."/>
            <person name="Ronchi F."/>
            <person name="Macpherson A.J."/>
            <person name="Ganal-Vonarburg S.C."/>
            <person name="Bruggmann R."/>
            <person name="Vergeres G."/>
        </authorList>
    </citation>
    <scope>NUCLEOTIDE SEQUENCE [LARGE SCALE GENOMIC DNA]</scope>
    <source>
        <strain evidence="1 2">FAM 18815</strain>
    </source>
</reference>
<comment type="caution">
    <text evidence="1">The sequence shown here is derived from an EMBL/GenBank/DDBJ whole genome shotgun (WGS) entry which is preliminary data.</text>
</comment>
<gene>
    <name evidence="1" type="ORF">FEZ51_01890</name>
</gene>
<evidence type="ECO:0000313" key="1">
    <source>
        <dbReference type="EMBL" id="TLQ05435.1"/>
    </source>
</evidence>
<dbReference type="Proteomes" id="UP000305541">
    <property type="component" value="Unassembled WGS sequence"/>
</dbReference>
<dbReference type="RefSeq" id="WP_138473779.1">
    <property type="nucleotide sequence ID" value="NZ_VBTH01000002.1"/>
</dbReference>
<organism evidence="1 2">
    <name type="scientific">Pediococcus stilesii</name>
    <dbReference type="NCBI Taxonomy" id="331679"/>
    <lineage>
        <taxon>Bacteria</taxon>
        <taxon>Bacillati</taxon>
        <taxon>Bacillota</taxon>
        <taxon>Bacilli</taxon>
        <taxon>Lactobacillales</taxon>
        <taxon>Lactobacillaceae</taxon>
        <taxon>Pediococcus</taxon>
    </lineage>
</organism>
<dbReference type="EMBL" id="VBTH01000002">
    <property type="protein sequence ID" value="TLQ05435.1"/>
    <property type="molecule type" value="Genomic_DNA"/>
</dbReference>
<evidence type="ECO:0000313" key="2">
    <source>
        <dbReference type="Proteomes" id="UP000305541"/>
    </source>
</evidence>